<dbReference type="EMBL" id="LODT01000025">
    <property type="protein sequence ID" value="KYQ93627.1"/>
    <property type="molecule type" value="Genomic_DNA"/>
</dbReference>
<feature type="signal peptide" evidence="1">
    <location>
        <begin position="1"/>
        <end position="19"/>
    </location>
</feature>
<dbReference type="InParanoid" id="A0A151ZI90"/>
<dbReference type="PANTHER" id="PTHR33576">
    <property type="entry name" value="CARBOHYDRATE BINDING DOMAIN-CONTAINING PROTEIN-RELATED"/>
    <property type="match status" value="1"/>
</dbReference>
<keyword evidence="3" id="KW-1185">Reference proteome</keyword>
<reference evidence="2 3" key="1">
    <citation type="submission" date="2015-12" db="EMBL/GenBank/DDBJ databases">
        <title>Dictyostelia acquired genes for synthesis and detection of signals that induce cell-type specialization by lateral gene transfer from prokaryotes.</title>
        <authorList>
            <person name="Gloeckner G."/>
            <person name="Schaap P."/>
        </authorList>
    </citation>
    <scope>NUCLEOTIDE SEQUENCE [LARGE SCALE GENOMIC DNA]</scope>
    <source>
        <strain evidence="2 3">TK</strain>
    </source>
</reference>
<keyword evidence="1" id="KW-0732">Signal</keyword>
<proteinExistence type="predicted"/>
<dbReference type="Proteomes" id="UP000076078">
    <property type="component" value="Unassembled WGS sequence"/>
</dbReference>
<organism evidence="2 3">
    <name type="scientific">Tieghemostelium lacteum</name>
    <name type="common">Slime mold</name>
    <name type="synonym">Dictyostelium lacteum</name>
    <dbReference type="NCBI Taxonomy" id="361077"/>
    <lineage>
        <taxon>Eukaryota</taxon>
        <taxon>Amoebozoa</taxon>
        <taxon>Evosea</taxon>
        <taxon>Eumycetozoa</taxon>
        <taxon>Dictyostelia</taxon>
        <taxon>Dictyosteliales</taxon>
        <taxon>Raperosteliaceae</taxon>
        <taxon>Tieghemostelium</taxon>
    </lineage>
</organism>
<gene>
    <name evidence="2" type="ORF">DLAC_05009</name>
</gene>
<comment type="caution">
    <text evidence="2">The sequence shown here is derived from an EMBL/GenBank/DDBJ whole genome shotgun (WGS) entry which is preliminary data.</text>
</comment>
<evidence type="ECO:0000313" key="3">
    <source>
        <dbReference type="Proteomes" id="UP000076078"/>
    </source>
</evidence>
<dbReference type="AlphaFoldDB" id="A0A151ZI90"/>
<feature type="chain" id="PRO_5007593340" evidence="1">
    <location>
        <begin position="20"/>
        <end position="260"/>
    </location>
</feature>
<evidence type="ECO:0000256" key="1">
    <source>
        <dbReference type="SAM" id="SignalP"/>
    </source>
</evidence>
<evidence type="ECO:0000313" key="2">
    <source>
        <dbReference type="EMBL" id="KYQ93627.1"/>
    </source>
</evidence>
<dbReference type="OrthoDB" id="10368105at2759"/>
<dbReference type="InterPro" id="IPR021837">
    <property type="entry name" value="CfaA/B/C"/>
</dbReference>
<accession>A0A151ZI90</accession>
<sequence>MKYLITILVILSCLLLTNAHKPPKYMNYVPYNGVNCTGPITGHGTSYLLNTCIPFESYALKYVLNGSNIESYYYLTQNCTGTEYGPSTSAVDACYRFRQGTSANPYFYSYLSVSRKAIKPPKNQLTLYLKSYPESDDSCDGDFNWSKYVTNGTTWFIYTNLTETLYCDSNNKPIELICNTTTSLCDATVKYATCDPFPQQLANLITKCKGPNPQYSSSSDSDSDLENLLDDLVDEKITYDFVSHLPNGLHHPLASVPKIN</sequence>
<dbReference type="Pfam" id="PF11912">
    <property type="entry name" value="CfaA_B_C"/>
    <property type="match status" value="1"/>
</dbReference>
<name>A0A151ZI90_TIELA</name>
<dbReference type="OMA" id="KYVTNGT"/>
<protein>
    <submittedName>
        <fullName evidence="2">Uncharacterized protein</fullName>
    </submittedName>
</protein>